<dbReference type="PANTHER" id="PTHR23155:SF1167">
    <property type="entry name" value="OS08G0412100 PROTEIN"/>
    <property type="match status" value="1"/>
</dbReference>
<evidence type="ECO:0000256" key="5">
    <source>
        <dbReference type="ARBA" id="ARBA00022821"/>
    </source>
</evidence>
<dbReference type="GO" id="GO:0009626">
    <property type="term" value="P:plant-type hypersensitive response"/>
    <property type="evidence" value="ECO:0007669"/>
    <property type="project" value="UniProtKB-ARBA"/>
</dbReference>
<feature type="domain" description="Disease resistance R13L4/SHOC-2-like LRR" evidence="10">
    <location>
        <begin position="667"/>
        <end position="816"/>
    </location>
</feature>
<dbReference type="Pfam" id="PF23598">
    <property type="entry name" value="LRR_14"/>
    <property type="match status" value="2"/>
</dbReference>
<feature type="domain" description="Disease resistance protein winged helix" evidence="9">
    <location>
        <begin position="399"/>
        <end position="470"/>
    </location>
</feature>
<dbReference type="InterPro" id="IPR036388">
    <property type="entry name" value="WH-like_DNA-bd_sf"/>
</dbReference>
<feature type="domain" description="Disease resistance R13L4/SHOC-2-like LRR" evidence="10">
    <location>
        <begin position="518"/>
        <end position="631"/>
    </location>
</feature>
<keyword evidence="2" id="KW-0433">Leucine-rich repeat</keyword>
<dbReference type="Pfam" id="PF00931">
    <property type="entry name" value="NB-ARC"/>
    <property type="match status" value="1"/>
</dbReference>
<evidence type="ECO:0000259" key="7">
    <source>
        <dbReference type="Pfam" id="PF00931"/>
    </source>
</evidence>
<dbReference type="InterPro" id="IPR055414">
    <property type="entry name" value="LRR_R13L4/SHOC2-like"/>
</dbReference>
<evidence type="ECO:0000256" key="2">
    <source>
        <dbReference type="ARBA" id="ARBA00022614"/>
    </source>
</evidence>
<accession>A0A811Q284</accession>
<dbReference type="GO" id="GO:0042742">
    <property type="term" value="P:defense response to bacterium"/>
    <property type="evidence" value="ECO:0007669"/>
    <property type="project" value="UniProtKB-ARBA"/>
</dbReference>
<dbReference type="CDD" id="cd14798">
    <property type="entry name" value="RX-CC_like"/>
    <property type="match status" value="1"/>
</dbReference>
<dbReference type="AlphaFoldDB" id="A0A811Q284"/>
<reference evidence="11" key="1">
    <citation type="submission" date="2020-10" db="EMBL/GenBank/DDBJ databases">
        <authorList>
            <person name="Han B."/>
            <person name="Lu T."/>
            <person name="Zhao Q."/>
            <person name="Huang X."/>
            <person name="Zhao Y."/>
        </authorList>
    </citation>
    <scope>NUCLEOTIDE SEQUENCE</scope>
</reference>
<dbReference type="InterPro" id="IPR032675">
    <property type="entry name" value="LRR_dom_sf"/>
</dbReference>
<dbReference type="Gene3D" id="3.80.10.10">
    <property type="entry name" value="Ribonuclease Inhibitor"/>
    <property type="match status" value="1"/>
</dbReference>
<evidence type="ECO:0000259" key="9">
    <source>
        <dbReference type="Pfam" id="PF23559"/>
    </source>
</evidence>
<name>A0A811Q284_9POAL</name>
<gene>
    <name evidence="11" type="ORF">NCGR_LOCUS36684</name>
</gene>
<keyword evidence="3" id="KW-0677">Repeat</keyword>
<keyword evidence="4" id="KW-0547">Nucleotide-binding</keyword>
<dbReference type="InterPro" id="IPR027417">
    <property type="entry name" value="P-loop_NTPase"/>
</dbReference>
<dbReference type="Gene3D" id="1.20.5.4130">
    <property type="match status" value="1"/>
</dbReference>
<evidence type="ECO:0000256" key="3">
    <source>
        <dbReference type="ARBA" id="ARBA00022737"/>
    </source>
</evidence>
<dbReference type="Pfam" id="PF18052">
    <property type="entry name" value="Rx_N"/>
    <property type="match status" value="1"/>
</dbReference>
<dbReference type="InterPro" id="IPR041118">
    <property type="entry name" value="Rx_N"/>
</dbReference>
<evidence type="ECO:0000259" key="8">
    <source>
        <dbReference type="Pfam" id="PF18052"/>
    </source>
</evidence>
<dbReference type="SUPFAM" id="SSF52540">
    <property type="entry name" value="P-loop containing nucleoside triphosphate hydrolases"/>
    <property type="match status" value="1"/>
</dbReference>
<dbReference type="InterPro" id="IPR038005">
    <property type="entry name" value="RX-like_CC"/>
</dbReference>
<comment type="caution">
    <text evidence="11">The sequence shown here is derived from an EMBL/GenBank/DDBJ whole genome shotgun (WGS) entry which is preliminary data.</text>
</comment>
<evidence type="ECO:0000256" key="1">
    <source>
        <dbReference type="ARBA" id="ARBA00008894"/>
    </source>
</evidence>
<dbReference type="EMBL" id="CAJGYO010000009">
    <property type="protein sequence ID" value="CAD6253041.1"/>
    <property type="molecule type" value="Genomic_DNA"/>
</dbReference>
<keyword evidence="6" id="KW-0175">Coiled coil</keyword>
<dbReference type="GO" id="GO:0043531">
    <property type="term" value="F:ADP binding"/>
    <property type="evidence" value="ECO:0007669"/>
    <property type="project" value="InterPro"/>
</dbReference>
<protein>
    <submittedName>
        <fullName evidence="11">Uncharacterized protein</fullName>
    </submittedName>
</protein>
<dbReference type="FunFam" id="1.10.10.10:FF:000322">
    <property type="entry name" value="Probable disease resistance protein At1g63360"/>
    <property type="match status" value="1"/>
</dbReference>
<dbReference type="OrthoDB" id="646178at2759"/>
<dbReference type="InterPro" id="IPR058922">
    <property type="entry name" value="WHD_DRP"/>
</dbReference>
<dbReference type="PRINTS" id="PR00364">
    <property type="entry name" value="DISEASERSIST"/>
</dbReference>
<dbReference type="Gene3D" id="1.10.10.10">
    <property type="entry name" value="Winged helix-like DNA-binding domain superfamily/Winged helix DNA-binding domain"/>
    <property type="match status" value="1"/>
</dbReference>
<dbReference type="InterPro" id="IPR044974">
    <property type="entry name" value="Disease_R_plants"/>
</dbReference>
<sequence>MDGFMASAATGVMSSLLAKLGELLGEDYKMQRGMRREIAFLKDELSSMNALLERLADSETLDPQTKEWRDQVREMSYDIEDCIDDYMRQLQNEPQRHSGITGFFFGYVQKVKDLVTCHEIAEQNQELKAPIVEAGHRRKRYKIDETVNFGGVNVIPVDRRLPALYAELGGLVGINAPRDEVIKLVDDGAQGVKVVSIVGCGGLGKTTVANQVYKNIAKKFDCQAFVSLSQNPDMVIIFRSTLSQVKKDECHSTSSCDKELLISELRDFLKDKRYFIIIDDIWSTQAWKTIKFSLVENACGSRIIVTTRIGTIARSCSSPFHDLVFELRMLSADDSKRLFFRRIFGSEDKCPHQLKEVSVEIIKKCGRLPLAIITMASLLTTKSYTRADWLKTCLLYLSMFPEDYVIERDYLVRMWIAEGFISAHGRRNLEDEGEFYFNELINRSLMQPVDFQYDGRVYACQLHDMILDLITCKAVEENFVTVVTNRKQMLPSHGKVHRLSLECHDLENLKANPIVTTHVRSLHIFRYSEGMLPLSGFRSLRVLDLDGNENLESCYLEDIGKLFQLRYLRIKSSNITLPERIGELQCLVILDLLNCLNLGELPTSIVELRHLKWLIVPRMNLPDGVGNMQSMVTRLLVGTLVPNSTSPSEVSDQRMASQQQTSPTRFVIPVWMSSLTNLTYLDIEVKVRQETPQILGDFPALQFLKLCSNAAGSEVRCLVVSNNGFRCLKKFRFVGWVNMMFKEGAVPVLETLEFQIIVHEVQTACRFGPPDFGISHLSTLRNLVVNVHCQGSRVKEEEALEAAIRSAASMLPNHPTPALHRFLESELVKE</sequence>
<feature type="domain" description="Disease resistance N-terminal" evidence="8">
    <location>
        <begin position="12"/>
        <end position="98"/>
    </location>
</feature>
<dbReference type="InterPro" id="IPR002182">
    <property type="entry name" value="NB-ARC"/>
</dbReference>
<evidence type="ECO:0000259" key="10">
    <source>
        <dbReference type="Pfam" id="PF23598"/>
    </source>
</evidence>
<dbReference type="Gene3D" id="3.40.50.300">
    <property type="entry name" value="P-loop containing nucleotide triphosphate hydrolases"/>
    <property type="match status" value="1"/>
</dbReference>
<dbReference type="PANTHER" id="PTHR23155">
    <property type="entry name" value="DISEASE RESISTANCE PROTEIN RP"/>
    <property type="match status" value="1"/>
</dbReference>
<evidence type="ECO:0000313" key="12">
    <source>
        <dbReference type="Proteomes" id="UP000604825"/>
    </source>
</evidence>
<dbReference type="Pfam" id="PF23559">
    <property type="entry name" value="WHD_DRP"/>
    <property type="match status" value="1"/>
</dbReference>
<organism evidence="11 12">
    <name type="scientific">Miscanthus lutarioriparius</name>
    <dbReference type="NCBI Taxonomy" id="422564"/>
    <lineage>
        <taxon>Eukaryota</taxon>
        <taxon>Viridiplantae</taxon>
        <taxon>Streptophyta</taxon>
        <taxon>Embryophyta</taxon>
        <taxon>Tracheophyta</taxon>
        <taxon>Spermatophyta</taxon>
        <taxon>Magnoliopsida</taxon>
        <taxon>Liliopsida</taxon>
        <taxon>Poales</taxon>
        <taxon>Poaceae</taxon>
        <taxon>PACMAD clade</taxon>
        <taxon>Panicoideae</taxon>
        <taxon>Andropogonodae</taxon>
        <taxon>Andropogoneae</taxon>
        <taxon>Saccharinae</taxon>
        <taxon>Miscanthus</taxon>
    </lineage>
</organism>
<evidence type="ECO:0000256" key="6">
    <source>
        <dbReference type="ARBA" id="ARBA00023054"/>
    </source>
</evidence>
<keyword evidence="5" id="KW-0611">Plant defense</keyword>
<feature type="domain" description="NB-ARC" evidence="7">
    <location>
        <begin position="183"/>
        <end position="344"/>
    </location>
</feature>
<proteinExistence type="inferred from homology"/>
<evidence type="ECO:0000313" key="11">
    <source>
        <dbReference type="EMBL" id="CAD6253041.1"/>
    </source>
</evidence>
<dbReference type="Proteomes" id="UP000604825">
    <property type="component" value="Unassembled WGS sequence"/>
</dbReference>
<dbReference type="SUPFAM" id="SSF52058">
    <property type="entry name" value="L domain-like"/>
    <property type="match status" value="1"/>
</dbReference>
<comment type="similarity">
    <text evidence="1">Belongs to the disease resistance NB-LRR family.</text>
</comment>
<evidence type="ECO:0000256" key="4">
    <source>
        <dbReference type="ARBA" id="ARBA00022741"/>
    </source>
</evidence>
<keyword evidence="12" id="KW-1185">Reference proteome</keyword>
<dbReference type="GO" id="GO:0002758">
    <property type="term" value="P:innate immune response-activating signaling pathway"/>
    <property type="evidence" value="ECO:0007669"/>
    <property type="project" value="UniProtKB-ARBA"/>
</dbReference>